<dbReference type="Proteomes" id="UP001162483">
    <property type="component" value="Unassembled WGS sequence"/>
</dbReference>
<evidence type="ECO:0000313" key="2">
    <source>
        <dbReference type="Proteomes" id="UP001162483"/>
    </source>
</evidence>
<protein>
    <submittedName>
        <fullName evidence="1">Uncharacterized protein</fullName>
    </submittedName>
</protein>
<organism evidence="1 2">
    <name type="scientific">Staurois parvus</name>
    <dbReference type="NCBI Taxonomy" id="386267"/>
    <lineage>
        <taxon>Eukaryota</taxon>
        <taxon>Metazoa</taxon>
        <taxon>Chordata</taxon>
        <taxon>Craniata</taxon>
        <taxon>Vertebrata</taxon>
        <taxon>Euteleostomi</taxon>
        <taxon>Amphibia</taxon>
        <taxon>Batrachia</taxon>
        <taxon>Anura</taxon>
        <taxon>Neobatrachia</taxon>
        <taxon>Ranoidea</taxon>
        <taxon>Ranidae</taxon>
        <taxon>Staurois</taxon>
    </lineage>
</organism>
<name>A0ABN9FFP1_9NEOB</name>
<comment type="caution">
    <text evidence="1">The sequence shown here is derived from an EMBL/GenBank/DDBJ whole genome shotgun (WGS) entry which is preliminary data.</text>
</comment>
<dbReference type="EMBL" id="CATNWA010016843">
    <property type="protein sequence ID" value="CAI9595843.1"/>
    <property type="molecule type" value="Genomic_DNA"/>
</dbReference>
<evidence type="ECO:0000313" key="1">
    <source>
        <dbReference type="EMBL" id="CAI9595843.1"/>
    </source>
</evidence>
<accession>A0ABN9FFP1</accession>
<reference evidence="1" key="1">
    <citation type="submission" date="2023-05" db="EMBL/GenBank/DDBJ databases">
        <authorList>
            <person name="Stuckert A."/>
        </authorList>
    </citation>
    <scope>NUCLEOTIDE SEQUENCE</scope>
</reference>
<proteinExistence type="predicted"/>
<gene>
    <name evidence="1" type="ORF">SPARVUS_LOCUS11956493</name>
</gene>
<sequence>METHSMKLSTHWCCAKLRPHEVWRSLATASVDSWRLLRTVRFSMPHSVILHGIPLCG</sequence>
<keyword evidence="2" id="KW-1185">Reference proteome</keyword>